<sequence>MSEPCFFLRCPMEILDQVIGDLQESPTPLRPLPGLLDHPDVDIAGTWKAALDNYYAFGPLSFTCKTMAHLTNPLLYQRLNIFPYVKGELVSLVRHLLLHPDLALLVKEISIEQGAALTLTDEETDFFKSYAKRLGVTWPDTSRRSTIELHPITLFQRQDTLSLLESVLFDLLLCTTLNVEEIMLDRRQELSLGAQMPSTLKLESLVRFEVTSTMDADNVRSFASLFRHAPALESVKLPVASSLPNEFWESLGHVPFLHLEDDDMSRHDLDRIALLCPALESLRLVCPPEHHFESVIDWYDHGFRDAFRPFKDTLRRLDLRFDRWALPHQHDPTARVEALRLKDFKALELLCVPALALGQPPIPGSEYDHINGMWVSDGNPVPNMPASAIVDMLPESIECLSVDMLRKQLFPAIRELAEQTREGKYPNLKYLWYSNEDGSEEIGLNVEVVRAAFKGTQVKVREGWIMGWGWHRGQT</sequence>
<comment type="caution">
    <text evidence="1">The sequence shown here is derived from an EMBL/GenBank/DDBJ whole genome shotgun (WGS) entry which is preliminary data.</text>
</comment>
<name>A0AAE0N315_9PEZI</name>
<dbReference type="AlphaFoldDB" id="A0AAE0N315"/>
<organism evidence="1 2">
    <name type="scientific">Podospora didyma</name>
    <dbReference type="NCBI Taxonomy" id="330526"/>
    <lineage>
        <taxon>Eukaryota</taxon>
        <taxon>Fungi</taxon>
        <taxon>Dikarya</taxon>
        <taxon>Ascomycota</taxon>
        <taxon>Pezizomycotina</taxon>
        <taxon>Sordariomycetes</taxon>
        <taxon>Sordariomycetidae</taxon>
        <taxon>Sordariales</taxon>
        <taxon>Podosporaceae</taxon>
        <taxon>Podospora</taxon>
    </lineage>
</organism>
<protein>
    <submittedName>
        <fullName evidence="1">Uncharacterized protein</fullName>
    </submittedName>
</protein>
<accession>A0AAE0N315</accession>
<reference evidence="1" key="2">
    <citation type="submission" date="2023-06" db="EMBL/GenBank/DDBJ databases">
        <authorList>
            <consortium name="Lawrence Berkeley National Laboratory"/>
            <person name="Haridas S."/>
            <person name="Hensen N."/>
            <person name="Bonometti L."/>
            <person name="Westerberg I."/>
            <person name="Brannstrom I.O."/>
            <person name="Guillou S."/>
            <person name="Cros-Aarteil S."/>
            <person name="Calhoun S."/>
            <person name="Kuo A."/>
            <person name="Mondo S."/>
            <person name="Pangilinan J."/>
            <person name="Riley R."/>
            <person name="LaButti K."/>
            <person name="Andreopoulos B."/>
            <person name="Lipzen A."/>
            <person name="Chen C."/>
            <person name="Yanf M."/>
            <person name="Daum C."/>
            <person name="Ng V."/>
            <person name="Clum A."/>
            <person name="Steindorff A."/>
            <person name="Ohm R."/>
            <person name="Martin F."/>
            <person name="Silar P."/>
            <person name="Natvig D."/>
            <person name="Lalanne C."/>
            <person name="Gautier V."/>
            <person name="Ament-velasquez S.L."/>
            <person name="Kruys A."/>
            <person name="Hutchinson M.I."/>
            <person name="Powell A.J."/>
            <person name="Barry K."/>
            <person name="Miller A.N."/>
            <person name="Grigoriev I.V."/>
            <person name="Debuchy R."/>
            <person name="Gladieux P."/>
            <person name="Thoren M.H."/>
            <person name="Johannesson H."/>
        </authorList>
    </citation>
    <scope>NUCLEOTIDE SEQUENCE</scope>
    <source>
        <strain evidence="1">CBS 232.78</strain>
    </source>
</reference>
<evidence type="ECO:0000313" key="1">
    <source>
        <dbReference type="EMBL" id="KAK3368385.1"/>
    </source>
</evidence>
<dbReference type="Proteomes" id="UP001285441">
    <property type="component" value="Unassembled WGS sequence"/>
</dbReference>
<keyword evidence="2" id="KW-1185">Reference proteome</keyword>
<proteinExistence type="predicted"/>
<reference evidence="1" key="1">
    <citation type="journal article" date="2023" name="Mol. Phylogenet. Evol.">
        <title>Genome-scale phylogeny and comparative genomics of the fungal order Sordariales.</title>
        <authorList>
            <person name="Hensen N."/>
            <person name="Bonometti L."/>
            <person name="Westerberg I."/>
            <person name="Brannstrom I.O."/>
            <person name="Guillou S."/>
            <person name="Cros-Aarteil S."/>
            <person name="Calhoun S."/>
            <person name="Haridas S."/>
            <person name="Kuo A."/>
            <person name="Mondo S."/>
            <person name="Pangilinan J."/>
            <person name="Riley R."/>
            <person name="LaButti K."/>
            <person name="Andreopoulos B."/>
            <person name="Lipzen A."/>
            <person name="Chen C."/>
            <person name="Yan M."/>
            <person name="Daum C."/>
            <person name="Ng V."/>
            <person name="Clum A."/>
            <person name="Steindorff A."/>
            <person name="Ohm R.A."/>
            <person name="Martin F."/>
            <person name="Silar P."/>
            <person name="Natvig D.O."/>
            <person name="Lalanne C."/>
            <person name="Gautier V."/>
            <person name="Ament-Velasquez S.L."/>
            <person name="Kruys A."/>
            <person name="Hutchinson M.I."/>
            <person name="Powell A.J."/>
            <person name="Barry K."/>
            <person name="Miller A.N."/>
            <person name="Grigoriev I.V."/>
            <person name="Debuchy R."/>
            <person name="Gladieux P."/>
            <person name="Hiltunen Thoren M."/>
            <person name="Johannesson H."/>
        </authorList>
    </citation>
    <scope>NUCLEOTIDE SEQUENCE</scope>
    <source>
        <strain evidence="1">CBS 232.78</strain>
    </source>
</reference>
<evidence type="ECO:0000313" key="2">
    <source>
        <dbReference type="Proteomes" id="UP001285441"/>
    </source>
</evidence>
<dbReference type="EMBL" id="JAULSW010000010">
    <property type="protein sequence ID" value="KAK3368385.1"/>
    <property type="molecule type" value="Genomic_DNA"/>
</dbReference>
<gene>
    <name evidence="1" type="ORF">B0H63DRAFT_488375</name>
</gene>